<dbReference type="PROSITE" id="PS51257">
    <property type="entry name" value="PROKAR_LIPOPROTEIN"/>
    <property type="match status" value="1"/>
</dbReference>
<evidence type="ECO:0000313" key="3">
    <source>
        <dbReference type="Proteomes" id="UP000548867"/>
    </source>
</evidence>
<feature type="chain" id="PRO_5031212114" description="Lipoprotein" evidence="1">
    <location>
        <begin position="21"/>
        <end position="102"/>
    </location>
</feature>
<proteinExistence type="predicted"/>
<keyword evidence="3" id="KW-1185">Reference proteome</keyword>
<keyword evidence="1" id="KW-0732">Signal</keyword>
<name>A0A7W6CPY0_9SPHN</name>
<protein>
    <recommendedName>
        <fullName evidence="4">Lipoprotein</fullName>
    </recommendedName>
</protein>
<dbReference type="EMBL" id="JACIDX010000018">
    <property type="protein sequence ID" value="MBB3957006.1"/>
    <property type="molecule type" value="Genomic_DNA"/>
</dbReference>
<comment type="caution">
    <text evidence="2">The sequence shown here is derived from an EMBL/GenBank/DDBJ whole genome shotgun (WGS) entry which is preliminary data.</text>
</comment>
<organism evidence="2 3">
    <name type="scientific">Novosphingobium sediminicola</name>
    <dbReference type="NCBI Taxonomy" id="563162"/>
    <lineage>
        <taxon>Bacteria</taxon>
        <taxon>Pseudomonadati</taxon>
        <taxon>Pseudomonadota</taxon>
        <taxon>Alphaproteobacteria</taxon>
        <taxon>Sphingomonadales</taxon>
        <taxon>Sphingomonadaceae</taxon>
        <taxon>Novosphingobium</taxon>
    </lineage>
</organism>
<accession>A0A7W6CPY0</accession>
<dbReference type="AlphaFoldDB" id="A0A7W6CPY0"/>
<dbReference type="RefSeq" id="WP_183627925.1">
    <property type="nucleotide sequence ID" value="NZ_JACIDX010000018.1"/>
</dbReference>
<gene>
    <name evidence="2" type="ORF">GGR38_003979</name>
</gene>
<sequence>MISQRQRALAFAVVASLAVAACGSSDKAADAVTPENVEMPAESALAPVDAAPAADSAAAASAAPTTTEGVAAAAGQAAADVAAAAAAAGADISPTPAPAKKP</sequence>
<reference evidence="2 3" key="1">
    <citation type="submission" date="2020-08" db="EMBL/GenBank/DDBJ databases">
        <title>Genomic Encyclopedia of Type Strains, Phase IV (KMG-IV): sequencing the most valuable type-strain genomes for metagenomic binning, comparative biology and taxonomic classification.</title>
        <authorList>
            <person name="Goeker M."/>
        </authorList>
    </citation>
    <scope>NUCLEOTIDE SEQUENCE [LARGE SCALE GENOMIC DNA]</scope>
    <source>
        <strain evidence="2 3">DSM 27057</strain>
    </source>
</reference>
<dbReference type="Proteomes" id="UP000548867">
    <property type="component" value="Unassembled WGS sequence"/>
</dbReference>
<evidence type="ECO:0000256" key="1">
    <source>
        <dbReference type="SAM" id="SignalP"/>
    </source>
</evidence>
<evidence type="ECO:0008006" key="4">
    <source>
        <dbReference type="Google" id="ProtNLM"/>
    </source>
</evidence>
<evidence type="ECO:0000313" key="2">
    <source>
        <dbReference type="EMBL" id="MBB3957006.1"/>
    </source>
</evidence>
<feature type="signal peptide" evidence="1">
    <location>
        <begin position="1"/>
        <end position="20"/>
    </location>
</feature>